<dbReference type="EMBL" id="CP048000">
    <property type="protein sequence ID" value="QHQ59812.1"/>
    <property type="molecule type" value="Genomic_DNA"/>
</dbReference>
<dbReference type="RefSeq" id="WP_161836648.1">
    <property type="nucleotide sequence ID" value="NZ_CP048000.1"/>
</dbReference>
<dbReference type="InterPro" id="IPR051532">
    <property type="entry name" value="Ester_Hydrolysis_Enzymes"/>
</dbReference>
<dbReference type="GO" id="GO:0004622">
    <property type="term" value="F:phosphatidylcholine lysophospholipase activity"/>
    <property type="evidence" value="ECO:0007669"/>
    <property type="project" value="TreeGrafter"/>
</dbReference>
<dbReference type="PANTHER" id="PTHR30383">
    <property type="entry name" value="THIOESTERASE 1/PROTEASE 1/LYSOPHOSPHOLIPASE L1"/>
    <property type="match status" value="1"/>
</dbReference>
<accession>A0A6P1TI98</accession>
<sequence length="214" mass="25349">MEEILDKEKLEKINRYKILNQYVKKGQILFTGSSLMEQFPIYEFIQDYDIRETIYNRGIGGFTTTQMLQYLDVMIFELEPSKVFINIGTNDLNEPDYSLEALMGRCETIIKQIIEHLPECKIYYMAYYPVNGEYDFGDEDMKQVLKIRTNKRINEANSALEQMAEKNQIHFININRNLYDRSGNLKPEYSIEGMHMYGNGYHAILEDLLRFVRE</sequence>
<gene>
    <name evidence="2" type="ORF">Ana3638_02490</name>
</gene>
<proteinExistence type="predicted"/>
<dbReference type="AlphaFoldDB" id="A0A6P1TI98"/>
<evidence type="ECO:0000313" key="3">
    <source>
        <dbReference type="Proteomes" id="UP000464314"/>
    </source>
</evidence>
<dbReference type="PANTHER" id="PTHR30383:SF5">
    <property type="entry name" value="SGNH HYDROLASE-TYPE ESTERASE DOMAIN-CONTAINING PROTEIN"/>
    <property type="match status" value="1"/>
</dbReference>
<name>A0A6P1TI98_9FIRM</name>
<protein>
    <submittedName>
        <fullName evidence="2">Lysophospholipase</fullName>
    </submittedName>
</protein>
<dbReference type="InterPro" id="IPR013830">
    <property type="entry name" value="SGNH_hydro"/>
</dbReference>
<feature type="domain" description="SGNH hydrolase-type esterase" evidence="1">
    <location>
        <begin position="51"/>
        <end position="202"/>
    </location>
</feature>
<dbReference type="Gene3D" id="3.40.50.1110">
    <property type="entry name" value="SGNH hydrolase"/>
    <property type="match status" value="1"/>
</dbReference>
<reference evidence="2 3" key="1">
    <citation type="submission" date="2020-01" db="EMBL/GenBank/DDBJ databases">
        <title>Genome analysis of Anaerocolumna sp. CBA3638.</title>
        <authorList>
            <person name="Kim J."/>
            <person name="Roh S.W."/>
        </authorList>
    </citation>
    <scope>NUCLEOTIDE SEQUENCE [LARGE SCALE GENOMIC DNA]</scope>
    <source>
        <strain evidence="2 3">CBA3638</strain>
    </source>
</reference>
<keyword evidence="3" id="KW-1185">Reference proteome</keyword>
<dbReference type="KEGG" id="anr:Ana3638_02490"/>
<dbReference type="Proteomes" id="UP000464314">
    <property type="component" value="Chromosome"/>
</dbReference>
<evidence type="ECO:0000259" key="1">
    <source>
        <dbReference type="Pfam" id="PF13472"/>
    </source>
</evidence>
<dbReference type="SUPFAM" id="SSF52266">
    <property type="entry name" value="SGNH hydrolase"/>
    <property type="match status" value="1"/>
</dbReference>
<dbReference type="InterPro" id="IPR036514">
    <property type="entry name" value="SGNH_hydro_sf"/>
</dbReference>
<evidence type="ECO:0000313" key="2">
    <source>
        <dbReference type="EMBL" id="QHQ59812.1"/>
    </source>
</evidence>
<organism evidence="2 3">
    <name type="scientific">Anaerocolumna sedimenticola</name>
    <dbReference type="NCBI Taxonomy" id="2696063"/>
    <lineage>
        <taxon>Bacteria</taxon>
        <taxon>Bacillati</taxon>
        <taxon>Bacillota</taxon>
        <taxon>Clostridia</taxon>
        <taxon>Lachnospirales</taxon>
        <taxon>Lachnospiraceae</taxon>
        <taxon>Anaerocolumna</taxon>
    </lineage>
</organism>
<dbReference type="Pfam" id="PF13472">
    <property type="entry name" value="Lipase_GDSL_2"/>
    <property type="match status" value="1"/>
</dbReference>